<evidence type="ECO:0000256" key="1">
    <source>
        <dbReference type="SAM" id="MobiDB-lite"/>
    </source>
</evidence>
<reference evidence="2 3" key="1">
    <citation type="journal article" date="2021" name="Sci. Rep.">
        <title>Genome sequencing of the multicellular alga Astrephomene provides insights into convergent evolution of germ-soma differentiation.</title>
        <authorList>
            <person name="Yamashita S."/>
            <person name="Yamamoto K."/>
            <person name="Matsuzaki R."/>
            <person name="Suzuki S."/>
            <person name="Yamaguchi H."/>
            <person name="Hirooka S."/>
            <person name="Minakuchi Y."/>
            <person name="Miyagishima S."/>
            <person name="Kawachi M."/>
            <person name="Toyoda A."/>
            <person name="Nozaki H."/>
        </authorList>
    </citation>
    <scope>NUCLEOTIDE SEQUENCE [LARGE SCALE GENOMIC DNA]</scope>
    <source>
        <strain evidence="2 3">NIES-4017</strain>
    </source>
</reference>
<comment type="caution">
    <text evidence="2">The sequence shown here is derived from an EMBL/GenBank/DDBJ whole genome shotgun (WGS) entry which is preliminary data.</text>
</comment>
<name>A0AAD3DVX4_9CHLO</name>
<dbReference type="Proteomes" id="UP001054857">
    <property type="component" value="Unassembled WGS sequence"/>
</dbReference>
<keyword evidence="3" id="KW-1185">Reference proteome</keyword>
<dbReference type="EMBL" id="BMAR01000019">
    <property type="protein sequence ID" value="GFR47652.1"/>
    <property type="molecule type" value="Genomic_DNA"/>
</dbReference>
<evidence type="ECO:0000313" key="3">
    <source>
        <dbReference type="Proteomes" id="UP001054857"/>
    </source>
</evidence>
<sequence length="255" mass="27339">PPPPPSPRPPRPPPPPAAPLEPEAPALPTSPPGVPLPPSPPPAVPPRFLKVFNMSAQGTIGKGGELVWYGTPEFKKQLSKYSALQLIDVTKADCTAACNSCQRSWKAAATNSTIVLFFKEPVQISRIYVKELKNSGVVKVQLLKWVYPASVVNTTSNLGRVVYNSTDMLGAKCQSIPAIQIGPKLSGTNLQVPRTGSQENLPKSLKSTAVGGVIITIQRPANAGNNYGPFIESVKFTGRVLYPKSETPYNYATKQ</sequence>
<feature type="region of interest" description="Disordered" evidence="1">
    <location>
        <begin position="1"/>
        <end position="40"/>
    </location>
</feature>
<feature type="compositionally biased region" description="Pro residues" evidence="1">
    <location>
        <begin position="1"/>
        <end position="19"/>
    </location>
</feature>
<accession>A0AAD3DVX4</accession>
<proteinExistence type="predicted"/>
<dbReference type="AlphaFoldDB" id="A0AAD3DVX4"/>
<feature type="non-terminal residue" evidence="2">
    <location>
        <position position="255"/>
    </location>
</feature>
<organism evidence="2 3">
    <name type="scientific">Astrephomene gubernaculifera</name>
    <dbReference type="NCBI Taxonomy" id="47775"/>
    <lineage>
        <taxon>Eukaryota</taxon>
        <taxon>Viridiplantae</taxon>
        <taxon>Chlorophyta</taxon>
        <taxon>core chlorophytes</taxon>
        <taxon>Chlorophyceae</taxon>
        <taxon>CS clade</taxon>
        <taxon>Chlamydomonadales</taxon>
        <taxon>Astrephomenaceae</taxon>
        <taxon>Astrephomene</taxon>
    </lineage>
</organism>
<gene>
    <name evidence="2" type="ORF">Agub_g9395</name>
</gene>
<feature type="compositionally biased region" description="Pro residues" evidence="1">
    <location>
        <begin position="28"/>
        <end position="40"/>
    </location>
</feature>
<protein>
    <submittedName>
        <fullName evidence="2">Uncharacterized protein</fullName>
    </submittedName>
</protein>
<evidence type="ECO:0000313" key="2">
    <source>
        <dbReference type="EMBL" id="GFR47652.1"/>
    </source>
</evidence>